<evidence type="ECO:0000313" key="3">
    <source>
        <dbReference type="Proteomes" id="UP000183275"/>
    </source>
</evidence>
<dbReference type="Pfam" id="PF01156">
    <property type="entry name" value="IU_nuc_hydro"/>
    <property type="match status" value="1"/>
</dbReference>
<dbReference type="GO" id="GO:0016799">
    <property type="term" value="F:hydrolase activity, hydrolyzing N-glycosyl compounds"/>
    <property type="evidence" value="ECO:0007669"/>
    <property type="project" value="InterPro"/>
</dbReference>
<dbReference type="EMBL" id="FOIS01000002">
    <property type="protein sequence ID" value="SEW01818.1"/>
    <property type="molecule type" value="Genomic_DNA"/>
</dbReference>
<dbReference type="eggNOG" id="arCOG04558">
    <property type="taxonomic scope" value="Archaea"/>
</dbReference>
<dbReference type="OrthoDB" id="33780at2157"/>
<sequence>MTDSDTRRVIVDTDTAGDDTQGLLLAALSDRVSLEGVTICAGNVPFEYQVENAKYTLDLAGVADEVPVYEGARSPLLTDHEFAEYIHGEGGLGGDLFPDTGIPSADEHAVDYIVRTARENPGEITLVCIAPLTNVALALQREPDLPELLDDVWIMGGAVNTLGNVTPAAEYNFWVDPDAARLVMSELEATLVDWGVTVRDSLFGPDVFEEVEAMDTPLADFFLTVTDAVREFNAQSEHDALGADVTTQPDSLTVATLLEPDLIEESGTYYVEVDDREGPTRGYSLVDELGVTDGEPRTRVVESVDEERFERLMLDMLRHGDPHYSA</sequence>
<dbReference type="STRING" id="1202768.SAMN05216285_1830"/>
<gene>
    <name evidence="2" type="ORF">SAMN05216285_1830</name>
</gene>
<evidence type="ECO:0000259" key="1">
    <source>
        <dbReference type="Pfam" id="PF01156"/>
    </source>
</evidence>
<dbReference type="Gene3D" id="3.90.245.10">
    <property type="entry name" value="Ribonucleoside hydrolase-like"/>
    <property type="match status" value="1"/>
</dbReference>
<protein>
    <submittedName>
        <fullName evidence="2">Purine nucleosidase</fullName>
    </submittedName>
</protein>
<dbReference type="Proteomes" id="UP000183275">
    <property type="component" value="Unassembled WGS sequence"/>
</dbReference>
<dbReference type="RefSeq" id="WP_049989006.1">
    <property type="nucleotide sequence ID" value="NZ_FOIS01000002.1"/>
</dbReference>
<dbReference type="SUPFAM" id="SSF53590">
    <property type="entry name" value="Nucleoside hydrolase"/>
    <property type="match status" value="1"/>
</dbReference>
<dbReference type="PANTHER" id="PTHR46190:SF1">
    <property type="entry name" value="SI:CH211-201H21.5"/>
    <property type="match status" value="1"/>
</dbReference>
<keyword evidence="3" id="KW-1185">Reference proteome</keyword>
<accession>A0A1I0NK38</accession>
<dbReference type="InterPro" id="IPR052775">
    <property type="entry name" value="IUN_hydrolase"/>
</dbReference>
<evidence type="ECO:0000313" key="2">
    <source>
        <dbReference type="EMBL" id="SEW01818.1"/>
    </source>
</evidence>
<feature type="domain" description="Inosine/uridine-preferring nucleoside hydrolase" evidence="1">
    <location>
        <begin position="9"/>
        <end position="310"/>
    </location>
</feature>
<dbReference type="InterPro" id="IPR001910">
    <property type="entry name" value="Inosine/uridine_hydrolase_dom"/>
</dbReference>
<dbReference type="InterPro" id="IPR036452">
    <property type="entry name" value="Ribo_hydro-like"/>
</dbReference>
<name>A0A1I0NK38_9EURY</name>
<dbReference type="AlphaFoldDB" id="A0A1I0NK38"/>
<organism evidence="2 3">
    <name type="scientific">Natrinema salifodinae</name>
    <dbReference type="NCBI Taxonomy" id="1202768"/>
    <lineage>
        <taxon>Archaea</taxon>
        <taxon>Methanobacteriati</taxon>
        <taxon>Methanobacteriota</taxon>
        <taxon>Stenosarchaea group</taxon>
        <taxon>Halobacteria</taxon>
        <taxon>Halobacteriales</taxon>
        <taxon>Natrialbaceae</taxon>
        <taxon>Natrinema</taxon>
    </lineage>
</organism>
<dbReference type="CDD" id="cd02649">
    <property type="entry name" value="nuc_hydro_CeIAG"/>
    <property type="match status" value="1"/>
</dbReference>
<dbReference type="PANTHER" id="PTHR46190">
    <property type="entry name" value="SI:CH211-201H21.5-RELATED"/>
    <property type="match status" value="1"/>
</dbReference>
<reference evidence="3" key="1">
    <citation type="submission" date="2016-10" db="EMBL/GenBank/DDBJ databases">
        <authorList>
            <person name="Varghese N."/>
        </authorList>
    </citation>
    <scope>NUCLEOTIDE SEQUENCE [LARGE SCALE GENOMIC DNA]</scope>
    <source>
        <strain evidence="3">CGMCC 1.12284</strain>
    </source>
</reference>
<proteinExistence type="predicted"/>